<accession>A0AA45R3N2</accession>
<proteinExistence type="predicted"/>
<organism evidence="3 4">
    <name type="scientific">Actinosynnema pretiosum subsp. pretiosum</name>
    <dbReference type="NCBI Taxonomy" id="103721"/>
    <lineage>
        <taxon>Bacteria</taxon>
        <taxon>Bacillati</taxon>
        <taxon>Actinomycetota</taxon>
        <taxon>Actinomycetes</taxon>
        <taxon>Pseudonocardiales</taxon>
        <taxon>Pseudonocardiaceae</taxon>
        <taxon>Actinosynnema</taxon>
    </lineage>
</organism>
<dbReference type="InterPro" id="IPR039561">
    <property type="entry name" value="Peptidase_M15C"/>
</dbReference>
<feature type="signal peptide" evidence="1">
    <location>
        <begin position="1"/>
        <end position="18"/>
    </location>
</feature>
<dbReference type="Proteomes" id="UP000677152">
    <property type="component" value="Chromosome"/>
</dbReference>
<feature type="chain" id="PRO_5041364753" evidence="1">
    <location>
        <begin position="19"/>
        <end position="214"/>
    </location>
</feature>
<evidence type="ECO:0000256" key="1">
    <source>
        <dbReference type="SAM" id="SignalP"/>
    </source>
</evidence>
<sequence>MGILTTLTAARAAATALAAPVPPCGPDLPEFTAQVSEVTAERLGASWRAGCPVGPEALRLVSLGFIGFDGAAHRGELVVAEAVAGDVVEVFRELYEARFPVERVETVEKHGADDDASMAANNTSAFNCRPITGGTAWSNHSYGRAIDLNPVQNPYVSASGAVHPPSGAPYVDRTVRAPGLIVAGDVVVTAFESRGWTWGGRWQTPLDYQHFELP</sequence>
<evidence type="ECO:0000313" key="3">
    <source>
        <dbReference type="EMBL" id="QUF03934.1"/>
    </source>
</evidence>
<feature type="domain" description="Peptidase M15C" evidence="2">
    <location>
        <begin position="133"/>
        <end position="213"/>
    </location>
</feature>
<dbReference type="AlphaFoldDB" id="A0AA45R3N2"/>
<keyword evidence="1" id="KW-0732">Signal</keyword>
<name>A0AA45R3N2_9PSEU</name>
<dbReference type="SUPFAM" id="SSF55166">
    <property type="entry name" value="Hedgehog/DD-peptidase"/>
    <property type="match status" value="1"/>
</dbReference>
<gene>
    <name evidence="3" type="ORF">KCV87_32030</name>
</gene>
<evidence type="ECO:0000259" key="2">
    <source>
        <dbReference type="Pfam" id="PF13539"/>
    </source>
</evidence>
<dbReference type="GO" id="GO:0008233">
    <property type="term" value="F:peptidase activity"/>
    <property type="evidence" value="ECO:0007669"/>
    <property type="project" value="InterPro"/>
</dbReference>
<dbReference type="InterPro" id="IPR009045">
    <property type="entry name" value="Zn_M74/Hedgehog-like"/>
</dbReference>
<protein>
    <submittedName>
        <fullName evidence="3">M15 family metallopeptidase</fullName>
    </submittedName>
</protein>
<reference evidence="3" key="1">
    <citation type="submission" date="2021-04" db="EMBL/GenBank/DDBJ databases">
        <title>Genomic sequence of Actinosynnema pretiosum subsp. pretiosum ATCC 31280 (C-14919).</title>
        <authorList>
            <person name="Bai L."/>
            <person name="Wang X."/>
            <person name="Xiao Y."/>
        </authorList>
    </citation>
    <scope>NUCLEOTIDE SEQUENCE</scope>
    <source>
        <strain evidence="3">ATCC 31280</strain>
    </source>
</reference>
<dbReference type="Pfam" id="PF13539">
    <property type="entry name" value="Peptidase_M15_4"/>
    <property type="match status" value="1"/>
</dbReference>
<dbReference type="EMBL" id="CP073249">
    <property type="protein sequence ID" value="QUF03934.1"/>
    <property type="molecule type" value="Genomic_DNA"/>
</dbReference>
<dbReference type="Gene3D" id="3.30.1380.10">
    <property type="match status" value="1"/>
</dbReference>
<evidence type="ECO:0000313" key="4">
    <source>
        <dbReference type="Proteomes" id="UP000677152"/>
    </source>
</evidence>